<dbReference type="EMBL" id="CP102381">
    <property type="protein sequence ID" value="WEJ63423.1"/>
    <property type="molecule type" value="Genomic_DNA"/>
</dbReference>
<dbReference type="PROSITE" id="PS51459">
    <property type="entry name" value="FIDO"/>
    <property type="match status" value="1"/>
</dbReference>
<reference evidence="2 3" key="1">
    <citation type="submission" date="2022-06" db="EMBL/GenBank/DDBJ databases">
        <title>Thiomicrohabdus sp. nov, an obligately chemolithoautotrophic, sulfur-oxidizing bacterium isolated from beach of Guanyin Mountain. Amoy.</title>
        <authorList>
            <person name="Zhu H."/>
        </authorList>
    </citation>
    <scope>NUCLEOTIDE SEQUENCE [LARGE SCALE GENOMIC DNA]</scope>
    <source>
        <strain evidence="2 3">XGS-01</strain>
    </source>
</reference>
<accession>A0ABY8CGZ4</accession>
<evidence type="ECO:0000313" key="2">
    <source>
        <dbReference type="EMBL" id="WEJ63423.1"/>
    </source>
</evidence>
<dbReference type="PANTHER" id="PTHR13504:SF38">
    <property type="entry name" value="FIDO DOMAIN-CONTAINING PROTEIN"/>
    <property type="match status" value="1"/>
</dbReference>
<proteinExistence type="predicted"/>
<feature type="domain" description="Fido" evidence="1">
    <location>
        <begin position="119"/>
        <end position="289"/>
    </location>
</feature>
<dbReference type="PANTHER" id="PTHR13504">
    <property type="entry name" value="FIDO DOMAIN-CONTAINING PROTEIN DDB_G0283145"/>
    <property type="match status" value="1"/>
</dbReference>
<gene>
    <name evidence="2" type="ORF">NR989_03995</name>
</gene>
<organism evidence="2 3">
    <name type="scientific">Thiomicrorhabdus lithotrophica</name>
    <dbReference type="NCBI Taxonomy" id="2949997"/>
    <lineage>
        <taxon>Bacteria</taxon>
        <taxon>Pseudomonadati</taxon>
        <taxon>Pseudomonadota</taxon>
        <taxon>Gammaproteobacteria</taxon>
        <taxon>Thiotrichales</taxon>
        <taxon>Piscirickettsiaceae</taxon>
        <taxon>Thiomicrorhabdus</taxon>
    </lineage>
</organism>
<dbReference type="InterPro" id="IPR036597">
    <property type="entry name" value="Fido-like_dom_sf"/>
</dbReference>
<dbReference type="Gene3D" id="1.10.3290.10">
    <property type="entry name" value="Fido-like domain"/>
    <property type="match status" value="1"/>
</dbReference>
<sequence length="394" mass="44811">MDDNLTKRIETIRSGVFKYQLGLSKEALALLLQRVVDAQERFRSSPLAPVANELEKEVVVSSVFGTNTIEGGELSEQETEEALSLSPKQVQNIQQKRAVNIRNAYDYIREVSVQKNWQPSLEDVLQIHKLVYDGLESSNEQNHEQCDEQNVPGVLRDNPDGIVTRVGNAEHGGVYKPPQLGTDIKLLLESLIAWQAELADKGIPALIRAPLFHLYFELIHPFWDGNGRVGRVLEAGILYSEGFRYAPFAQANYYLSHIHQYFALFNRSRKAADKKKDFPNNAFVEFFLEGMLETINHLHNRVNRLIHIVLYEASLKRLHDDKGINDRQYAIVNVVLHNGSGMALNHLKKAPWYLALYSKLTDKTKSRDLSKLKELKLIVVDENGHLAPGFVEDF</sequence>
<protein>
    <submittedName>
        <fullName evidence="2">Fic family protein</fullName>
    </submittedName>
</protein>
<dbReference type="Proteomes" id="UP001222275">
    <property type="component" value="Chromosome"/>
</dbReference>
<dbReference type="Pfam" id="PF02661">
    <property type="entry name" value="Fic"/>
    <property type="match status" value="1"/>
</dbReference>
<keyword evidence="3" id="KW-1185">Reference proteome</keyword>
<dbReference type="InterPro" id="IPR003812">
    <property type="entry name" value="Fido"/>
</dbReference>
<evidence type="ECO:0000313" key="3">
    <source>
        <dbReference type="Proteomes" id="UP001222275"/>
    </source>
</evidence>
<dbReference type="InterPro" id="IPR040198">
    <property type="entry name" value="Fido_containing"/>
</dbReference>
<dbReference type="SUPFAM" id="SSF140931">
    <property type="entry name" value="Fic-like"/>
    <property type="match status" value="1"/>
</dbReference>
<dbReference type="RefSeq" id="WP_275595679.1">
    <property type="nucleotide sequence ID" value="NZ_CP102381.1"/>
</dbReference>
<evidence type="ECO:0000259" key="1">
    <source>
        <dbReference type="PROSITE" id="PS51459"/>
    </source>
</evidence>
<name>A0ABY8CGZ4_9GAMM</name>